<name>A0ABV0BAC8_9SPHN</name>
<dbReference type="Pfam" id="PF05834">
    <property type="entry name" value="Lycopene_cycl"/>
    <property type="match status" value="1"/>
</dbReference>
<protein>
    <submittedName>
        <fullName evidence="2">Lycopene beta-cyclase CrtY</fullName>
        <ecNumber evidence="2">5.5.1.19</ecNumber>
    </submittedName>
</protein>
<evidence type="ECO:0000313" key="3">
    <source>
        <dbReference type="Proteomes" id="UP001427805"/>
    </source>
</evidence>
<dbReference type="Gene3D" id="3.50.50.60">
    <property type="entry name" value="FAD/NAD(P)-binding domain"/>
    <property type="match status" value="1"/>
</dbReference>
<proteinExistence type="inferred from homology"/>
<comment type="similarity">
    <text evidence="1">Belongs to the lycopene cyclase family.</text>
</comment>
<organism evidence="2 3">
    <name type="scientific">Sphingomonas rustica</name>
    <dbReference type="NCBI Taxonomy" id="3103142"/>
    <lineage>
        <taxon>Bacteria</taxon>
        <taxon>Pseudomonadati</taxon>
        <taxon>Pseudomonadota</taxon>
        <taxon>Alphaproteobacteria</taxon>
        <taxon>Sphingomonadales</taxon>
        <taxon>Sphingomonadaceae</taxon>
        <taxon>Sphingomonas</taxon>
    </lineage>
</organism>
<evidence type="ECO:0000256" key="1">
    <source>
        <dbReference type="ARBA" id="ARBA00006599"/>
    </source>
</evidence>
<accession>A0ABV0BAC8</accession>
<dbReference type="Proteomes" id="UP001427805">
    <property type="component" value="Unassembled WGS sequence"/>
</dbReference>
<dbReference type="GO" id="GO:0016853">
    <property type="term" value="F:isomerase activity"/>
    <property type="evidence" value="ECO:0007669"/>
    <property type="project" value="UniProtKB-KW"/>
</dbReference>
<dbReference type="InterPro" id="IPR010108">
    <property type="entry name" value="Lycopene_cyclase_b/e"/>
</dbReference>
<dbReference type="EC" id="5.5.1.19" evidence="2"/>
<dbReference type="NCBIfam" id="TIGR01790">
    <property type="entry name" value="carotene-cycl"/>
    <property type="match status" value="1"/>
</dbReference>
<evidence type="ECO:0000313" key="2">
    <source>
        <dbReference type="EMBL" id="MEN3748524.1"/>
    </source>
</evidence>
<gene>
    <name evidence="2" type="primary">crtY</name>
    <name evidence="2" type="ORF">TPR58_15215</name>
</gene>
<dbReference type="SUPFAM" id="SSF51905">
    <property type="entry name" value="FAD/NAD(P)-binding domain"/>
    <property type="match status" value="1"/>
</dbReference>
<comment type="caution">
    <text evidence="2">The sequence shown here is derived from an EMBL/GenBank/DDBJ whole genome shotgun (WGS) entry which is preliminary data.</text>
</comment>
<dbReference type="InterPro" id="IPR036188">
    <property type="entry name" value="FAD/NAD-bd_sf"/>
</dbReference>
<keyword evidence="3" id="KW-1185">Reference proteome</keyword>
<dbReference type="NCBIfam" id="TIGR01789">
    <property type="entry name" value="lycopene_cycl"/>
    <property type="match status" value="1"/>
</dbReference>
<dbReference type="RefSeq" id="WP_346247551.1">
    <property type="nucleotide sequence ID" value="NZ_JBDIZK010000009.1"/>
</dbReference>
<keyword evidence="2" id="KW-0413">Isomerase</keyword>
<sequence length="387" mass="42509">MPAIHSCDVAIVGGGLSGALIALALARKRPDVRLKLIEGGPALGGNHLWSFFASDIAPADRWLTAPLVCHGWKGYDIAFPAHRRTLDAFYYSIESTRLDLYARTTLPEGTVMTRRQVSDLSSSTVILADGEQVEAGGVIDCRGAGDLSPLDLGWQKFLGRELALGEPHALARPIVMDATVEQIDGYRFMYALPFAATRLFLEDTYYSDGPEPDAAGMRERITAYAAANDWPVERILREEIGALPVVMGGDFEAYWTSGGNGIAKAGVRGAMFHPLTSYSLPDAVRTASLVAKATDLSGAGLHDLLYRHARQCWRDRGFYRILTAMLFRAAKPEERYRVLERFYTLDPGLIARFYAGQSTLFDRLRVLSGKPPVPIGRAISAIRSTRR</sequence>
<dbReference type="EMBL" id="JBDIZK010000009">
    <property type="protein sequence ID" value="MEN3748524.1"/>
    <property type="molecule type" value="Genomic_DNA"/>
</dbReference>
<reference evidence="2 3" key="1">
    <citation type="submission" date="2024-05" db="EMBL/GenBank/DDBJ databases">
        <title>Sphingomonas sp. HF-S3 16S ribosomal RNA gene Genome sequencing and assembly.</title>
        <authorList>
            <person name="Lee H."/>
        </authorList>
    </citation>
    <scope>NUCLEOTIDE SEQUENCE [LARGE SCALE GENOMIC DNA]</scope>
    <source>
        <strain evidence="2 3">HF-S3</strain>
    </source>
</reference>
<dbReference type="InterPro" id="IPR008461">
    <property type="entry name" value="CrtY"/>
</dbReference>